<sequence length="568" mass="64058">MSAAGLDTQPSATTYELEDLVGEAWSGRVRVPHFQRDFRWGTQDVIRLFDSIIKGYPIGSLLLWVRQSGRDRITLGSLSIDAPGGDNILWVVDGQQRITSLANALHPKGNEHSPFSIYYDLANREFIDCPKFPDASQVPLPVLFDLDELLNWFSGPGQSSSEYFPEARRVAKLLRQYKVPAYLVRQHDERILTDIFDRMNNYGKRLSRAEIFSALFAGPEEGAPDRLSIPRIAERVAARTGFGIIDDNTVLHTILARRGPDPMRDIRSEFDDSSRRTAPEFPGEKQDAAYEEGEQALVRAVTFLQNSAGVPHLSLLTYKALLVVLTRFFAHFPNPNERNLLLLRRFYWRVAVSGPTVFKGSFTQMSRVLCALVKPGDEEGSITGLINSMNEANPATPNSERFRTNEAVGKIILCSWWALNPRSPVTGQIYDTRELTTLLSEQSTAALAVHRFYRHGLTGRQQLWAANRLFVPSETDSADTFLEGIAQQPLDMEDDVWERVLISYCLDRTSVKLFSQGHKEPFLLRRQEAVTANLATFLARMAEWNYEDTPPLDSLDLDELDESSNGVD</sequence>
<dbReference type="PANTHER" id="PTHR37292">
    <property type="entry name" value="VNG6097C"/>
    <property type="match status" value="1"/>
</dbReference>
<name>A0A372JN45_9ACTN</name>
<feature type="domain" description="GmrSD restriction endonucleases N-terminal" evidence="1">
    <location>
        <begin position="17"/>
        <end position="216"/>
    </location>
</feature>
<reference evidence="2 3" key="1">
    <citation type="submission" date="2018-08" db="EMBL/GenBank/DDBJ databases">
        <title>Actinomadura jelena sp. nov., a novel Actinomycete isolated from soil in Chad.</title>
        <authorList>
            <person name="Shi L."/>
        </authorList>
    </citation>
    <scope>NUCLEOTIDE SEQUENCE [LARGE SCALE GENOMIC DNA]</scope>
    <source>
        <strain evidence="2 3">NEAU-G17</strain>
    </source>
</reference>
<proteinExistence type="predicted"/>
<accession>A0A372JN45</accession>
<gene>
    <name evidence="2" type="ORF">DZF91_11700</name>
</gene>
<dbReference type="PANTHER" id="PTHR37292:SF2">
    <property type="entry name" value="DUF262 DOMAIN-CONTAINING PROTEIN"/>
    <property type="match status" value="1"/>
</dbReference>
<dbReference type="InterPro" id="IPR004919">
    <property type="entry name" value="GmrSD_N"/>
</dbReference>
<dbReference type="EMBL" id="QURH01000211">
    <property type="protein sequence ID" value="RFU41437.1"/>
    <property type="molecule type" value="Genomic_DNA"/>
</dbReference>
<dbReference type="OrthoDB" id="9787127at2"/>
<dbReference type="AlphaFoldDB" id="A0A372JN45"/>
<dbReference type="Pfam" id="PF03235">
    <property type="entry name" value="GmrSD_N"/>
    <property type="match status" value="1"/>
</dbReference>
<evidence type="ECO:0000313" key="2">
    <source>
        <dbReference type="EMBL" id="RFU41437.1"/>
    </source>
</evidence>
<dbReference type="RefSeq" id="WP_117357498.1">
    <property type="nucleotide sequence ID" value="NZ_QURH01000211.1"/>
</dbReference>
<evidence type="ECO:0000259" key="1">
    <source>
        <dbReference type="Pfam" id="PF03235"/>
    </source>
</evidence>
<dbReference type="Proteomes" id="UP000261811">
    <property type="component" value="Unassembled WGS sequence"/>
</dbReference>
<evidence type="ECO:0000313" key="3">
    <source>
        <dbReference type="Proteomes" id="UP000261811"/>
    </source>
</evidence>
<organism evidence="2 3">
    <name type="scientific">Actinomadura logoneensis</name>
    <dbReference type="NCBI Taxonomy" id="2293572"/>
    <lineage>
        <taxon>Bacteria</taxon>
        <taxon>Bacillati</taxon>
        <taxon>Actinomycetota</taxon>
        <taxon>Actinomycetes</taxon>
        <taxon>Streptosporangiales</taxon>
        <taxon>Thermomonosporaceae</taxon>
        <taxon>Actinomadura</taxon>
    </lineage>
</organism>
<keyword evidence="3" id="KW-1185">Reference proteome</keyword>
<comment type="caution">
    <text evidence="2">The sequence shown here is derived from an EMBL/GenBank/DDBJ whole genome shotgun (WGS) entry which is preliminary data.</text>
</comment>
<protein>
    <submittedName>
        <fullName evidence="2">DUF262 domain-containing protein</fullName>
    </submittedName>
</protein>